<dbReference type="PANTHER" id="PTHR11586">
    <property type="entry name" value="TRNA-AMINOACYLATION COFACTOR ARC1 FAMILY MEMBER"/>
    <property type="match status" value="1"/>
</dbReference>
<dbReference type="EMBL" id="HBUF01342704">
    <property type="protein sequence ID" value="CAG6705746.1"/>
    <property type="molecule type" value="Transcribed_RNA"/>
</dbReference>
<dbReference type="GO" id="GO:0004831">
    <property type="term" value="F:tyrosine-tRNA ligase activity"/>
    <property type="evidence" value="ECO:0007669"/>
    <property type="project" value="TreeGrafter"/>
</dbReference>
<sequence>MLSFLTNVLLFCFITKAQCANFTSTKAKPPPLKPNVNQKEVELHRLDLRIGNVTHVYLHPNSSHLYCETVDVGEGKDRVIVSGLANYMQPWQLLNTRVVVVCNLKPAKFRGVLSQGMILCASETYNNVTRVEVIHPPEDSKAGNRVFIHNRTGMPDPMLNPKERVWPQIQVDLKTNDEGHVVWKNQRLETIHGPLKVYLLKNAPVY</sequence>
<feature type="signal peptide" evidence="5">
    <location>
        <begin position="1"/>
        <end position="19"/>
    </location>
</feature>
<dbReference type="EMBL" id="HBUF01214916">
    <property type="protein sequence ID" value="CAG6666692.1"/>
    <property type="molecule type" value="Transcribed_RNA"/>
</dbReference>
<evidence type="ECO:0000256" key="4">
    <source>
        <dbReference type="PROSITE-ProRule" id="PRU00209"/>
    </source>
</evidence>
<dbReference type="InterPro" id="IPR012340">
    <property type="entry name" value="NA-bd_OB-fold"/>
</dbReference>
<dbReference type="EMBL" id="HBUF01214918">
    <property type="protein sequence ID" value="CAG6666698.1"/>
    <property type="molecule type" value="Transcribed_RNA"/>
</dbReference>
<dbReference type="InterPro" id="IPR051270">
    <property type="entry name" value="Tyrosine-tRNA_ligase_regulator"/>
</dbReference>
<keyword evidence="1" id="KW-0963">Cytoplasm</keyword>
<dbReference type="EMBL" id="HBUF01214917">
    <property type="protein sequence ID" value="CAG6666695.1"/>
    <property type="molecule type" value="Transcribed_RNA"/>
</dbReference>
<dbReference type="EMBL" id="HBUF01214919">
    <property type="protein sequence ID" value="CAG6666701.1"/>
    <property type="molecule type" value="Transcribed_RNA"/>
</dbReference>
<dbReference type="Gene3D" id="2.40.50.140">
    <property type="entry name" value="Nucleic acid-binding proteins"/>
    <property type="match status" value="1"/>
</dbReference>
<dbReference type="GO" id="GO:0000049">
    <property type="term" value="F:tRNA binding"/>
    <property type="evidence" value="ECO:0007669"/>
    <property type="project" value="UniProtKB-UniRule"/>
</dbReference>
<accession>A0A8D8M995</accession>
<evidence type="ECO:0000256" key="5">
    <source>
        <dbReference type="SAM" id="SignalP"/>
    </source>
</evidence>
<organism evidence="7">
    <name type="scientific">Cacopsylla melanoneura</name>
    <dbReference type="NCBI Taxonomy" id="428564"/>
    <lineage>
        <taxon>Eukaryota</taxon>
        <taxon>Metazoa</taxon>
        <taxon>Ecdysozoa</taxon>
        <taxon>Arthropoda</taxon>
        <taxon>Hexapoda</taxon>
        <taxon>Insecta</taxon>
        <taxon>Pterygota</taxon>
        <taxon>Neoptera</taxon>
        <taxon>Paraneoptera</taxon>
        <taxon>Hemiptera</taxon>
        <taxon>Sternorrhyncha</taxon>
        <taxon>Psylloidea</taxon>
        <taxon>Psyllidae</taxon>
        <taxon>Psyllinae</taxon>
        <taxon>Cacopsylla</taxon>
    </lineage>
</organism>
<dbReference type="AlphaFoldDB" id="A0A8D8M995"/>
<dbReference type="EMBL" id="HBUF01057419">
    <property type="protein sequence ID" value="CAG6624526.1"/>
    <property type="molecule type" value="Transcribed_RNA"/>
</dbReference>
<dbReference type="PANTHER" id="PTHR11586:SF43">
    <property type="entry name" value="TYROSINE--TRNA LIGASE, CYTOPLASMIC"/>
    <property type="match status" value="1"/>
</dbReference>
<dbReference type="Pfam" id="PF01588">
    <property type="entry name" value="tRNA_bind"/>
    <property type="match status" value="1"/>
</dbReference>
<reference evidence="7" key="1">
    <citation type="submission" date="2021-05" db="EMBL/GenBank/DDBJ databases">
        <authorList>
            <person name="Alioto T."/>
            <person name="Alioto T."/>
            <person name="Gomez Garrido J."/>
        </authorList>
    </citation>
    <scope>NUCLEOTIDE SEQUENCE</scope>
</reference>
<feature type="chain" id="PRO_5033670338" evidence="5">
    <location>
        <begin position="20"/>
        <end position="206"/>
    </location>
</feature>
<evidence type="ECO:0000256" key="2">
    <source>
        <dbReference type="ARBA" id="ARBA00022555"/>
    </source>
</evidence>
<feature type="domain" description="TRNA-binding" evidence="6">
    <location>
        <begin position="42"/>
        <end position="147"/>
    </location>
</feature>
<evidence type="ECO:0000256" key="1">
    <source>
        <dbReference type="ARBA" id="ARBA00022490"/>
    </source>
</evidence>
<name>A0A8D8M995_9HEMI</name>
<dbReference type="SUPFAM" id="SSF50249">
    <property type="entry name" value="Nucleic acid-binding proteins"/>
    <property type="match status" value="1"/>
</dbReference>
<dbReference type="EMBL" id="HBUF01057420">
    <property type="protein sequence ID" value="CAG6624527.1"/>
    <property type="molecule type" value="Transcribed_RNA"/>
</dbReference>
<evidence type="ECO:0000313" key="7">
    <source>
        <dbReference type="EMBL" id="CAG6624524.1"/>
    </source>
</evidence>
<keyword evidence="5" id="KW-0732">Signal</keyword>
<proteinExistence type="predicted"/>
<keyword evidence="3 4" id="KW-0694">RNA-binding</keyword>
<evidence type="ECO:0000259" key="6">
    <source>
        <dbReference type="PROSITE" id="PS50886"/>
    </source>
</evidence>
<protein>
    <submittedName>
        <fullName evidence="7">Aminoacyl tRNA synthase complex-interacting multifunctional protein 1</fullName>
    </submittedName>
</protein>
<dbReference type="EMBL" id="HBUF01057418">
    <property type="protein sequence ID" value="CAG6624524.1"/>
    <property type="molecule type" value="Transcribed_RNA"/>
</dbReference>
<keyword evidence="2 4" id="KW-0820">tRNA-binding</keyword>
<evidence type="ECO:0000256" key="3">
    <source>
        <dbReference type="ARBA" id="ARBA00022884"/>
    </source>
</evidence>
<dbReference type="PROSITE" id="PS50886">
    <property type="entry name" value="TRBD"/>
    <property type="match status" value="1"/>
</dbReference>
<dbReference type="InterPro" id="IPR002547">
    <property type="entry name" value="tRNA-bd_dom"/>
</dbReference>